<dbReference type="Proteomes" id="UP000518266">
    <property type="component" value="Unassembled WGS sequence"/>
</dbReference>
<sequence>MAYDLSHHRSLKFDSLVNILHTFTENLETFKEHMRNIEASGCTLLYDALTGASELEESHLTSPLPPGGCCFKPKTTKDGLKLFEIETVLSLEQRKLKETLDPSSISKKIKESWKRTLLEKDKRVLEELKSLHCNPHPFFRVFPSESDFTFWRILMQGPPDTPYKKGVFELYCQFGPDYPAKPPLVHFGTPVSCQNANN</sequence>
<feature type="domain" description="UBC core" evidence="1">
    <location>
        <begin position="119"/>
        <end position="198"/>
    </location>
</feature>
<name>A0A7J5Z953_DISMA</name>
<dbReference type="OrthoDB" id="10069349at2759"/>
<dbReference type="InterPro" id="IPR050113">
    <property type="entry name" value="Ub_conjugating_enzyme"/>
</dbReference>
<dbReference type="Gene3D" id="3.10.110.10">
    <property type="entry name" value="Ubiquitin Conjugating Enzyme"/>
    <property type="match status" value="1"/>
</dbReference>
<gene>
    <name evidence="2" type="ORF">F7725_011304</name>
</gene>
<organism evidence="2 3">
    <name type="scientific">Dissostichus mawsoni</name>
    <name type="common">Antarctic cod</name>
    <dbReference type="NCBI Taxonomy" id="36200"/>
    <lineage>
        <taxon>Eukaryota</taxon>
        <taxon>Metazoa</taxon>
        <taxon>Chordata</taxon>
        <taxon>Craniata</taxon>
        <taxon>Vertebrata</taxon>
        <taxon>Euteleostomi</taxon>
        <taxon>Actinopterygii</taxon>
        <taxon>Neopterygii</taxon>
        <taxon>Teleostei</taxon>
        <taxon>Neoteleostei</taxon>
        <taxon>Acanthomorphata</taxon>
        <taxon>Eupercaria</taxon>
        <taxon>Perciformes</taxon>
        <taxon>Notothenioidei</taxon>
        <taxon>Nototheniidae</taxon>
        <taxon>Dissostichus</taxon>
    </lineage>
</organism>
<protein>
    <recommendedName>
        <fullName evidence="1">UBC core domain-containing protein</fullName>
    </recommendedName>
</protein>
<keyword evidence="3" id="KW-1185">Reference proteome</keyword>
<dbReference type="Pfam" id="PF00179">
    <property type="entry name" value="UQ_con"/>
    <property type="match status" value="1"/>
</dbReference>
<comment type="caution">
    <text evidence="2">The sequence shown here is derived from an EMBL/GenBank/DDBJ whole genome shotgun (WGS) entry which is preliminary data.</text>
</comment>
<dbReference type="InterPro" id="IPR000608">
    <property type="entry name" value="UBC"/>
</dbReference>
<dbReference type="SUPFAM" id="SSF54495">
    <property type="entry name" value="UBC-like"/>
    <property type="match status" value="1"/>
</dbReference>
<dbReference type="AlphaFoldDB" id="A0A7J5Z953"/>
<proteinExistence type="predicted"/>
<reference evidence="2 3" key="1">
    <citation type="submission" date="2020-03" db="EMBL/GenBank/DDBJ databases">
        <title>Dissostichus mawsoni Genome sequencing and assembly.</title>
        <authorList>
            <person name="Park H."/>
        </authorList>
    </citation>
    <scope>NUCLEOTIDE SEQUENCE [LARGE SCALE GENOMIC DNA]</scope>
    <source>
        <strain evidence="2">DM0001</strain>
        <tissue evidence="2">Muscle</tissue>
    </source>
</reference>
<dbReference type="PANTHER" id="PTHR24067">
    <property type="entry name" value="UBIQUITIN-CONJUGATING ENZYME E2"/>
    <property type="match status" value="1"/>
</dbReference>
<dbReference type="EMBL" id="JAAKFY010000004">
    <property type="protein sequence ID" value="KAF3858103.1"/>
    <property type="molecule type" value="Genomic_DNA"/>
</dbReference>
<evidence type="ECO:0000313" key="3">
    <source>
        <dbReference type="Proteomes" id="UP000518266"/>
    </source>
</evidence>
<accession>A0A7J5Z953</accession>
<dbReference type="PROSITE" id="PS50127">
    <property type="entry name" value="UBC_2"/>
    <property type="match status" value="1"/>
</dbReference>
<evidence type="ECO:0000259" key="1">
    <source>
        <dbReference type="PROSITE" id="PS50127"/>
    </source>
</evidence>
<dbReference type="InterPro" id="IPR016135">
    <property type="entry name" value="UBQ-conjugating_enzyme/RWD"/>
</dbReference>
<evidence type="ECO:0000313" key="2">
    <source>
        <dbReference type="EMBL" id="KAF3858103.1"/>
    </source>
</evidence>